<dbReference type="HAMAP" id="MF_00048">
    <property type="entry name" value="UPF0102"/>
    <property type="match status" value="1"/>
</dbReference>
<dbReference type="InterPro" id="IPR011856">
    <property type="entry name" value="tRNA_endonuc-like_dom_sf"/>
</dbReference>
<dbReference type="PANTHER" id="PTHR34039:SF1">
    <property type="entry name" value="UPF0102 PROTEIN YRAN"/>
    <property type="match status" value="1"/>
</dbReference>
<dbReference type="InterPro" id="IPR011335">
    <property type="entry name" value="Restrct_endonuc-II-like"/>
</dbReference>
<dbReference type="STRING" id="400055.SAMN04490243_0845"/>
<organism evidence="3 4">
    <name type="scientific">Robiginitalea myxolifaciens</name>
    <dbReference type="NCBI Taxonomy" id="400055"/>
    <lineage>
        <taxon>Bacteria</taxon>
        <taxon>Pseudomonadati</taxon>
        <taxon>Bacteroidota</taxon>
        <taxon>Flavobacteriia</taxon>
        <taxon>Flavobacteriales</taxon>
        <taxon>Flavobacteriaceae</taxon>
        <taxon>Robiginitalea</taxon>
    </lineage>
</organism>
<keyword evidence="4" id="KW-1185">Reference proteome</keyword>
<name>A0A1I6FX31_9FLAO</name>
<dbReference type="InterPro" id="IPR003509">
    <property type="entry name" value="UPF0102_YraN-like"/>
</dbReference>
<dbReference type="Pfam" id="PF02021">
    <property type="entry name" value="UPF0102"/>
    <property type="match status" value="1"/>
</dbReference>
<dbReference type="PANTHER" id="PTHR34039">
    <property type="entry name" value="UPF0102 PROTEIN YRAN"/>
    <property type="match status" value="1"/>
</dbReference>
<proteinExistence type="inferred from homology"/>
<dbReference type="EMBL" id="FOYQ01000001">
    <property type="protein sequence ID" value="SFR34525.1"/>
    <property type="molecule type" value="Genomic_DNA"/>
</dbReference>
<keyword evidence="3" id="KW-0255">Endonuclease</keyword>
<evidence type="ECO:0000313" key="4">
    <source>
        <dbReference type="Proteomes" id="UP000199534"/>
    </source>
</evidence>
<evidence type="ECO:0000256" key="1">
    <source>
        <dbReference type="ARBA" id="ARBA00006738"/>
    </source>
</evidence>
<dbReference type="GO" id="GO:0003676">
    <property type="term" value="F:nucleic acid binding"/>
    <property type="evidence" value="ECO:0007669"/>
    <property type="project" value="InterPro"/>
</dbReference>
<comment type="similarity">
    <text evidence="1 2">Belongs to the UPF0102 family.</text>
</comment>
<dbReference type="AlphaFoldDB" id="A0A1I6FX31"/>
<evidence type="ECO:0000313" key="3">
    <source>
        <dbReference type="EMBL" id="SFR34525.1"/>
    </source>
</evidence>
<protein>
    <recommendedName>
        <fullName evidence="2">UPF0102 protein SAMN04490243_0845</fullName>
    </recommendedName>
</protein>
<reference evidence="3 4" key="1">
    <citation type="submission" date="2016-10" db="EMBL/GenBank/DDBJ databases">
        <authorList>
            <person name="de Groot N.N."/>
        </authorList>
    </citation>
    <scope>NUCLEOTIDE SEQUENCE [LARGE SCALE GENOMIC DNA]</scope>
    <source>
        <strain evidence="3 4">DSM 21019</strain>
    </source>
</reference>
<dbReference type="Gene3D" id="3.40.1350.10">
    <property type="match status" value="1"/>
</dbReference>
<gene>
    <name evidence="3" type="ORF">SAMN04490243_0845</name>
</gene>
<dbReference type="Proteomes" id="UP000199534">
    <property type="component" value="Unassembled WGS sequence"/>
</dbReference>
<dbReference type="CDD" id="cd20736">
    <property type="entry name" value="PoNe_Nuclease"/>
    <property type="match status" value="1"/>
</dbReference>
<evidence type="ECO:0000256" key="2">
    <source>
        <dbReference type="HAMAP-Rule" id="MF_00048"/>
    </source>
</evidence>
<sequence length="141" mass="16883">MRRNALFFDEIHKSFTIRGNKMETTTQLGDKGEEIAAEHLSALGYQILERKYRYRHAEIDLIVQRRDLLVIVEVKTRSGSFYEAPVITIPKLKMLRLIRAADHYIRSYSGNYEVRFDVIYIEFQGKHQYRIRHTEDAFYFF</sequence>
<keyword evidence="3" id="KW-0378">Hydrolase</keyword>
<dbReference type="SUPFAM" id="SSF52980">
    <property type="entry name" value="Restriction endonuclease-like"/>
    <property type="match status" value="1"/>
</dbReference>
<accession>A0A1I6FX31</accession>
<dbReference type="OrthoDB" id="9802516at2"/>
<dbReference type="GO" id="GO:0004519">
    <property type="term" value="F:endonuclease activity"/>
    <property type="evidence" value="ECO:0007669"/>
    <property type="project" value="UniProtKB-KW"/>
</dbReference>
<keyword evidence="3" id="KW-0540">Nuclease</keyword>